<gene>
    <name evidence="2" type="ORF">CH338_01245</name>
</gene>
<reference evidence="2 3" key="1">
    <citation type="submission" date="2017-07" db="EMBL/GenBank/DDBJ databases">
        <title>Draft Genome Sequences of Select Purple Nonsulfur Bacteria.</title>
        <authorList>
            <person name="Lasarre B."/>
            <person name="Mckinlay J.B."/>
        </authorList>
    </citation>
    <scope>NUCLEOTIDE SEQUENCE [LARGE SCALE GENOMIC DNA]</scope>
    <source>
        <strain evidence="2 3">DSM 11907</strain>
    </source>
</reference>
<dbReference type="Proteomes" id="UP000248863">
    <property type="component" value="Unassembled WGS sequence"/>
</dbReference>
<dbReference type="InterPro" id="IPR045465">
    <property type="entry name" value="Trans_reg_dom"/>
</dbReference>
<dbReference type="OrthoDB" id="8654520at2"/>
<feature type="domain" description="Transcriptional regulator-like" evidence="1">
    <location>
        <begin position="6"/>
        <end position="62"/>
    </location>
</feature>
<evidence type="ECO:0000313" key="2">
    <source>
        <dbReference type="EMBL" id="RAI42065.1"/>
    </source>
</evidence>
<keyword evidence="3" id="KW-1185">Reference proteome</keyword>
<organism evidence="2 3">
    <name type="scientific">Rhodoplanes elegans</name>
    <dbReference type="NCBI Taxonomy" id="29408"/>
    <lineage>
        <taxon>Bacteria</taxon>
        <taxon>Pseudomonadati</taxon>
        <taxon>Pseudomonadota</taxon>
        <taxon>Alphaproteobacteria</taxon>
        <taxon>Hyphomicrobiales</taxon>
        <taxon>Nitrobacteraceae</taxon>
        <taxon>Rhodoplanes</taxon>
    </lineage>
</organism>
<accession>A0A327KX05</accession>
<sequence length="70" mass="8307">MPIGSDWRSPAAYVYIADLDPADLAWEFLRRNPTYQRDYRKALERPATPDKTIGRRWGLPFRGRSRAERR</sequence>
<evidence type="ECO:0000313" key="3">
    <source>
        <dbReference type="Proteomes" id="UP000248863"/>
    </source>
</evidence>
<comment type="caution">
    <text evidence="2">The sequence shown here is derived from an EMBL/GenBank/DDBJ whole genome shotgun (WGS) entry which is preliminary data.</text>
</comment>
<dbReference type="Pfam" id="PF20109">
    <property type="entry name" value="Trans_reg_dom"/>
    <property type="match status" value="1"/>
</dbReference>
<name>A0A327KX05_9BRAD</name>
<proteinExistence type="predicted"/>
<dbReference type="AlphaFoldDB" id="A0A327KX05"/>
<evidence type="ECO:0000259" key="1">
    <source>
        <dbReference type="Pfam" id="PF20109"/>
    </source>
</evidence>
<dbReference type="RefSeq" id="WP_111355221.1">
    <property type="nucleotide sequence ID" value="NZ_NHSK01000076.1"/>
</dbReference>
<protein>
    <recommendedName>
        <fullName evidence="1">Transcriptional regulator-like domain-containing protein</fullName>
    </recommendedName>
</protein>
<dbReference type="EMBL" id="NPEU01000005">
    <property type="protein sequence ID" value="RAI42065.1"/>
    <property type="molecule type" value="Genomic_DNA"/>
</dbReference>